<dbReference type="AlphaFoldDB" id="A0A9Q8WKG0"/>
<name>A0A9Q8WKG0_9PEZI</name>
<feature type="compositionally biased region" description="Polar residues" evidence="1">
    <location>
        <begin position="78"/>
        <end position="89"/>
    </location>
</feature>
<dbReference type="EMBL" id="CP019477">
    <property type="protein sequence ID" value="UQC85910.1"/>
    <property type="molecule type" value="Genomic_DNA"/>
</dbReference>
<evidence type="ECO:0000313" key="2">
    <source>
        <dbReference type="EMBL" id="UQC85910.1"/>
    </source>
</evidence>
<dbReference type="RefSeq" id="XP_049147522.1">
    <property type="nucleotide sequence ID" value="XM_049290377.1"/>
</dbReference>
<proteinExistence type="predicted"/>
<dbReference type="KEGG" id="clup:CLUP02_11409"/>
<dbReference type="Proteomes" id="UP000830671">
    <property type="component" value="Chromosome 5"/>
</dbReference>
<reference evidence="2" key="1">
    <citation type="journal article" date="2021" name="Mol. Plant Microbe Interact.">
        <title>Complete Genome Sequence of the Plant-Pathogenic Fungus Colletotrichum lupini.</title>
        <authorList>
            <person name="Baroncelli R."/>
            <person name="Pensec F."/>
            <person name="Da Lio D."/>
            <person name="Boufleur T."/>
            <person name="Vicente I."/>
            <person name="Sarrocco S."/>
            <person name="Picot A."/>
            <person name="Baraldi E."/>
            <person name="Sukno S."/>
            <person name="Thon M."/>
            <person name="Le Floch G."/>
        </authorList>
    </citation>
    <scope>NUCLEOTIDE SEQUENCE</scope>
    <source>
        <strain evidence="2">IMI 504893</strain>
    </source>
</reference>
<evidence type="ECO:0000256" key="1">
    <source>
        <dbReference type="SAM" id="MobiDB-lite"/>
    </source>
</evidence>
<keyword evidence="3" id="KW-1185">Reference proteome</keyword>
<dbReference type="GeneID" id="73345387"/>
<organism evidence="2 3">
    <name type="scientific">Colletotrichum lupini</name>
    <dbReference type="NCBI Taxonomy" id="145971"/>
    <lineage>
        <taxon>Eukaryota</taxon>
        <taxon>Fungi</taxon>
        <taxon>Dikarya</taxon>
        <taxon>Ascomycota</taxon>
        <taxon>Pezizomycotina</taxon>
        <taxon>Sordariomycetes</taxon>
        <taxon>Hypocreomycetidae</taxon>
        <taxon>Glomerellales</taxon>
        <taxon>Glomerellaceae</taxon>
        <taxon>Colletotrichum</taxon>
        <taxon>Colletotrichum acutatum species complex</taxon>
    </lineage>
</organism>
<evidence type="ECO:0000313" key="3">
    <source>
        <dbReference type="Proteomes" id="UP000830671"/>
    </source>
</evidence>
<feature type="region of interest" description="Disordered" evidence="1">
    <location>
        <begin position="74"/>
        <end position="112"/>
    </location>
</feature>
<accession>A0A9Q8WKG0</accession>
<protein>
    <submittedName>
        <fullName evidence="2">Uncharacterized protein</fullName>
    </submittedName>
</protein>
<sequence>MQEKAVDDRQWVRGGFDAKYAMDFADSSSMGFIEGRTGAIVASSLGPIQQQNRTTTYLTLHSAHPPNVPILNEVVPSQAKNPTAANSDEATYPRHESPQRSPMDPGGSCEKPPVFPHIPIAHVVARKSGCPELPNLRLDSGLRPAFFVIRRNRMLPSRFAYPYLTLCTTS</sequence>
<gene>
    <name evidence="2" type="ORF">CLUP02_11409</name>
</gene>